<comment type="caution">
    <text evidence="2">The sequence shown here is derived from an EMBL/GenBank/DDBJ whole genome shotgun (WGS) entry which is preliminary data.</text>
</comment>
<organism evidence="2 3">
    <name type="scientific">Rhynchospora tenuis</name>
    <dbReference type="NCBI Taxonomy" id="198213"/>
    <lineage>
        <taxon>Eukaryota</taxon>
        <taxon>Viridiplantae</taxon>
        <taxon>Streptophyta</taxon>
        <taxon>Embryophyta</taxon>
        <taxon>Tracheophyta</taxon>
        <taxon>Spermatophyta</taxon>
        <taxon>Magnoliopsida</taxon>
        <taxon>Liliopsida</taxon>
        <taxon>Poales</taxon>
        <taxon>Cyperaceae</taxon>
        <taxon>Cyperoideae</taxon>
        <taxon>Rhynchosporeae</taxon>
        <taxon>Rhynchospora</taxon>
    </lineage>
</organism>
<dbReference type="EMBL" id="JAMRDG010000001">
    <property type="protein sequence ID" value="KAJ3701154.1"/>
    <property type="molecule type" value="Genomic_DNA"/>
</dbReference>
<dbReference type="Proteomes" id="UP001210211">
    <property type="component" value="Unassembled WGS sequence"/>
</dbReference>
<proteinExistence type="predicted"/>
<evidence type="ECO:0000313" key="3">
    <source>
        <dbReference type="Proteomes" id="UP001210211"/>
    </source>
</evidence>
<gene>
    <name evidence="2" type="ORF">LUZ61_004859</name>
</gene>
<keyword evidence="3" id="KW-1185">Reference proteome</keyword>
<feature type="compositionally biased region" description="Polar residues" evidence="1">
    <location>
        <begin position="65"/>
        <end position="75"/>
    </location>
</feature>
<feature type="region of interest" description="Disordered" evidence="1">
    <location>
        <begin position="50"/>
        <end position="75"/>
    </location>
</feature>
<evidence type="ECO:0000313" key="2">
    <source>
        <dbReference type="EMBL" id="KAJ3701154.1"/>
    </source>
</evidence>
<dbReference type="PANTHER" id="PTHR27006:SF578">
    <property type="entry name" value="RECEPTOR-LIKE SERINE_THREONINE-PROTEIN KINASE"/>
    <property type="match status" value="1"/>
</dbReference>
<dbReference type="PANTHER" id="PTHR27006">
    <property type="entry name" value="PROMASTIGOTE SURFACE ANTIGEN PROTEIN PSA"/>
    <property type="match status" value="1"/>
</dbReference>
<sequence>MWHEGNTNNLIDPAIRETCSIPEVLRCIHVALLCVQDLAQDRPEIPSVVRMLGSDGTDMPVPRQPTFTVQGYSSNSSAMNRSAKYLMSECGASITTLQGR</sequence>
<dbReference type="AlphaFoldDB" id="A0AAD6EU44"/>
<dbReference type="Gene3D" id="1.10.510.10">
    <property type="entry name" value="Transferase(Phosphotransferase) domain 1"/>
    <property type="match status" value="1"/>
</dbReference>
<name>A0AAD6EU44_9POAL</name>
<protein>
    <recommendedName>
        <fullName evidence="4">S-locus receptor kinase C-terminal domain-containing protein</fullName>
    </recommendedName>
</protein>
<reference evidence="2 3" key="1">
    <citation type="journal article" date="2022" name="Cell">
        <title>Repeat-based holocentromeres influence genome architecture and karyotype evolution.</title>
        <authorList>
            <person name="Hofstatter P.G."/>
            <person name="Thangavel G."/>
            <person name="Lux T."/>
            <person name="Neumann P."/>
            <person name="Vondrak T."/>
            <person name="Novak P."/>
            <person name="Zhang M."/>
            <person name="Costa L."/>
            <person name="Castellani M."/>
            <person name="Scott A."/>
            <person name="Toegelov H."/>
            <person name="Fuchs J."/>
            <person name="Mata-Sucre Y."/>
            <person name="Dias Y."/>
            <person name="Vanzela A.L.L."/>
            <person name="Huettel B."/>
            <person name="Almeida C.C.S."/>
            <person name="Simkova H."/>
            <person name="Souza G."/>
            <person name="Pedrosa-Harand A."/>
            <person name="Macas J."/>
            <person name="Mayer K.F.X."/>
            <person name="Houben A."/>
            <person name="Marques A."/>
        </authorList>
    </citation>
    <scope>NUCLEOTIDE SEQUENCE [LARGE SCALE GENOMIC DNA]</scope>
    <source>
        <strain evidence="2">RhyTen1mFocal</strain>
    </source>
</reference>
<evidence type="ECO:0008006" key="4">
    <source>
        <dbReference type="Google" id="ProtNLM"/>
    </source>
</evidence>
<accession>A0AAD6EU44</accession>
<evidence type="ECO:0000256" key="1">
    <source>
        <dbReference type="SAM" id="MobiDB-lite"/>
    </source>
</evidence>